<dbReference type="RefSeq" id="WP_142102343.1">
    <property type="nucleotide sequence ID" value="NZ_VIGH01000009.1"/>
</dbReference>
<dbReference type="Proteomes" id="UP000316256">
    <property type="component" value="Unassembled WGS sequence"/>
</dbReference>
<dbReference type="CDD" id="cd06223">
    <property type="entry name" value="PRTases_typeI"/>
    <property type="match status" value="1"/>
</dbReference>
<comment type="caution">
    <text evidence="2">The sequence shown here is derived from an EMBL/GenBank/DDBJ whole genome shotgun (WGS) entry which is preliminary data.</text>
</comment>
<dbReference type="OrthoDB" id="5244859at2"/>
<proteinExistence type="inferred from homology"/>
<evidence type="ECO:0000256" key="1">
    <source>
        <dbReference type="ARBA" id="ARBA00008007"/>
    </source>
</evidence>
<dbReference type="PANTHER" id="PTHR47505">
    <property type="entry name" value="DNA UTILIZATION PROTEIN YHGH"/>
    <property type="match status" value="1"/>
</dbReference>
<evidence type="ECO:0000313" key="3">
    <source>
        <dbReference type="Proteomes" id="UP000316256"/>
    </source>
</evidence>
<name>A0A541B168_9NOCA</name>
<dbReference type="AlphaFoldDB" id="A0A541B168"/>
<organism evidence="2 3">
    <name type="scientific">Rhodococcus spelaei</name>
    <dbReference type="NCBI Taxonomy" id="2546320"/>
    <lineage>
        <taxon>Bacteria</taxon>
        <taxon>Bacillati</taxon>
        <taxon>Actinomycetota</taxon>
        <taxon>Actinomycetes</taxon>
        <taxon>Mycobacteriales</taxon>
        <taxon>Nocardiaceae</taxon>
        <taxon>Rhodococcus</taxon>
    </lineage>
</organism>
<comment type="similarity">
    <text evidence="1">Belongs to the ComF/GntX family.</text>
</comment>
<keyword evidence="3" id="KW-1185">Reference proteome</keyword>
<dbReference type="InterPro" id="IPR029057">
    <property type="entry name" value="PRTase-like"/>
</dbReference>
<dbReference type="InterPro" id="IPR051910">
    <property type="entry name" value="ComF/GntX_DNA_util-trans"/>
</dbReference>
<reference evidence="2 3" key="1">
    <citation type="submission" date="2019-06" db="EMBL/GenBank/DDBJ databases">
        <title>Rhodococcus spaelei sp. nov., isolated from a cave.</title>
        <authorList>
            <person name="Lee S.D."/>
        </authorList>
    </citation>
    <scope>NUCLEOTIDE SEQUENCE [LARGE SCALE GENOMIC DNA]</scope>
    <source>
        <strain evidence="2 3">C9-5</strain>
    </source>
</reference>
<protein>
    <submittedName>
        <fullName evidence="2">ComF family protein</fullName>
    </submittedName>
</protein>
<gene>
    <name evidence="2" type="ORF">FK531_19575</name>
</gene>
<dbReference type="Gene3D" id="3.40.50.2020">
    <property type="match status" value="1"/>
</dbReference>
<dbReference type="SUPFAM" id="SSF53271">
    <property type="entry name" value="PRTase-like"/>
    <property type="match status" value="1"/>
</dbReference>
<dbReference type="PANTHER" id="PTHR47505:SF1">
    <property type="entry name" value="DNA UTILIZATION PROTEIN YHGH"/>
    <property type="match status" value="1"/>
</dbReference>
<dbReference type="EMBL" id="VIGH01000009">
    <property type="protein sequence ID" value="TQF66066.1"/>
    <property type="molecule type" value="Genomic_DNA"/>
</dbReference>
<accession>A0A541B168</accession>
<dbReference type="InterPro" id="IPR000836">
    <property type="entry name" value="PRTase_dom"/>
</dbReference>
<evidence type="ECO:0000313" key="2">
    <source>
        <dbReference type="EMBL" id="TQF66066.1"/>
    </source>
</evidence>
<sequence>MGVVQALTDLVLPRECGGCAAPGTLWCPRCRAELSGDPVPISPRVDSGTRAWAIGGYSGARRAAVIAAKERGRRDLARPLGEALALALTRLRDLGEIDPAELALLTLVAAPTRARAARSRGGDPVARAVGVAARVLAPESVRVDPLLKYARGVRDSVGLSARARVENLAGGILVGPTEGTGRSDCVVLIDDVLTTGATAAESVRALAGRGVRVDAVLVIAAA</sequence>